<sequence>MEADEGTGVTLEVSAEIDGAWSIIKTEEKCELIPTSPSNPKAKVAMSPDTAWKLSSKSWKPDQISALVKISGNQKLDAKILEITRFLD</sequence>
<reference evidence="2" key="1">
    <citation type="submission" date="2016-10" db="EMBL/GenBank/DDBJ databases">
        <authorList>
            <person name="Varghese N."/>
            <person name="Submissions S."/>
        </authorList>
    </citation>
    <scope>NUCLEOTIDE SEQUENCE [LARGE SCALE GENOMIC DNA]</scope>
    <source>
        <strain evidence="2">DSM 17298</strain>
    </source>
</reference>
<gene>
    <name evidence="1" type="ORF">SAMN03080598_02340</name>
</gene>
<dbReference type="EMBL" id="FNVR01000012">
    <property type="protein sequence ID" value="SEG06468.1"/>
    <property type="molecule type" value="Genomic_DNA"/>
</dbReference>
<evidence type="ECO:0008006" key="3">
    <source>
        <dbReference type="Google" id="ProtNLM"/>
    </source>
</evidence>
<dbReference type="OrthoDB" id="154293at2"/>
<organism evidence="1 2">
    <name type="scientific">Algoriphagus boritolerans DSM 17298 = JCM 18970</name>
    <dbReference type="NCBI Taxonomy" id="1120964"/>
    <lineage>
        <taxon>Bacteria</taxon>
        <taxon>Pseudomonadati</taxon>
        <taxon>Bacteroidota</taxon>
        <taxon>Cytophagia</taxon>
        <taxon>Cytophagales</taxon>
        <taxon>Cyclobacteriaceae</taxon>
        <taxon>Algoriphagus</taxon>
    </lineage>
</organism>
<dbReference type="Proteomes" id="UP000236736">
    <property type="component" value="Unassembled WGS sequence"/>
</dbReference>
<dbReference type="RefSeq" id="WP_103925003.1">
    <property type="nucleotide sequence ID" value="NZ_FNVR01000012.1"/>
</dbReference>
<accession>A0A1H5X3Y9</accession>
<protein>
    <recommendedName>
        <fullName evidence="3">SCP-2 sterol transfer family protein</fullName>
    </recommendedName>
</protein>
<keyword evidence="2" id="KW-1185">Reference proteome</keyword>
<dbReference type="AlphaFoldDB" id="A0A1H5X3Y9"/>
<name>A0A1H5X3Y9_9BACT</name>
<evidence type="ECO:0000313" key="2">
    <source>
        <dbReference type="Proteomes" id="UP000236736"/>
    </source>
</evidence>
<evidence type="ECO:0000313" key="1">
    <source>
        <dbReference type="EMBL" id="SEG06468.1"/>
    </source>
</evidence>
<proteinExistence type="predicted"/>